<proteinExistence type="predicted"/>
<evidence type="ECO:0000256" key="1">
    <source>
        <dbReference type="SAM" id="Phobius"/>
    </source>
</evidence>
<sequence length="264" mass="29245">MRLFSFLLFYKAFSFLVVLVSSCSPETKDGNLISISLSFSSAWRFNINNYNPIPTAFIETFNSTGNQPADNEIFELKQPTIGVYEFRAFVSFYRTSTIEIPTESINNDGDSFKINYSTSGNNQRFSIECDTCNLNSNSETWVKYHTSCLIKNLASGLCATGKDLLANVTQANCETASRWDLFGMLSPDIPLLTTSTPPDSFKTSSSTGVISTGELVGAVIGSIIGSTFITLAIGYWFIKDRILLSKNEQLIKNDPINNQIIETK</sequence>
<dbReference type="Proteomes" id="UP000615446">
    <property type="component" value="Unassembled WGS sequence"/>
</dbReference>
<evidence type="ECO:0000313" key="4">
    <source>
        <dbReference type="Proteomes" id="UP000615446"/>
    </source>
</evidence>
<dbReference type="PROSITE" id="PS51257">
    <property type="entry name" value="PROKAR_LIPOPROTEIN"/>
    <property type="match status" value="1"/>
</dbReference>
<evidence type="ECO:0008006" key="5">
    <source>
        <dbReference type="Google" id="ProtNLM"/>
    </source>
</evidence>
<keyword evidence="1" id="KW-0812">Transmembrane</keyword>
<reference evidence="3" key="1">
    <citation type="submission" date="2019-10" db="EMBL/GenBank/DDBJ databases">
        <title>Conservation and host-specific expression of non-tandemly repeated heterogenous ribosome RNA gene in arbuscular mycorrhizal fungi.</title>
        <authorList>
            <person name="Maeda T."/>
            <person name="Kobayashi Y."/>
            <person name="Nakagawa T."/>
            <person name="Ezawa T."/>
            <person name="Yamaguchi K."/>
            <person name="Bino T."/>
            <person name="Nishimoto Y."/>
            <person name="Shigenobu S."/>
            <person name="Kawaguchi M."/>
        </authorList>
    </citation>
    <scope>NUCLEOTIDE SEQUENCE</scope>
    <source>
        <strain evidence="3">HR1</strain>
    </source>
</reference>
<feature type="transmembrane region" description="Helical" evidence="1">
    <location>
        <begin position="215"/>
        <end position="238"/>
    </location>
</feature>
<evidence type="ECO:0000256" key="2">
    <source>
        <dbReference type="SAM" id="SignalP"/>
    </source>
</evidence>
<name>A0A8H3LAA5_9GLOM</name>
<gene>
    <name evidence="3" type="ORF">RCL2_000915400</name>
</gene>
<evidence type="ECO:0000313" key="3">
    <source>
        <dbReference type="EMBL" id="GES81917.1"/>
    </source>
</evidence>
<dbReference type="AlphaFoldDB" id="A0A8H3LAA5"/>
<feature type="chain" id="PRO_5034092140" description="Lipoprotein" evidence="2">
    <location>
        <begin position="23"/>
        <end position="264"/>
    </location>
</feature>
<keyword evidence="1" id="KW-0472">Membrane</keyword>
<feature type="signal peptide" evidence="2">
    <location>
        <begin position="1"/>
        <end position="22"/>
    </location>
</feature>
<dbReference type="EMBL" id="BLAL01000058">
    <property type="protein sequence ID" value="GES81917.1"/>
    <property type="molecule type" value="Genomic_DNA"/>
</dbReference>
<keyword evidence="2" id="KW-0732">Signal</keyword>
<organism evidence="3 4">
    <name type="scientific">Rhizophagus clarus</name>
    <dbReference type="NCBI Taxonomy" id="94130"/>
    <lineage>
        <taxon>Eukaryota</taxon>
        <taxon>Fungi</taxon>
        <taxon>Fungi incertae sedis</taxon>
        <taxon>Mucoromycota</taxon>
        <taxon>Glomeromycotina</taxon>
        <taxon>Glomeromycetes</taxon>
        <taxon>Glomerales</taxon>
        <taxon>Glomeraceae</taxon>
        <taxon>Rhizophagus</taxon>
    </lineage>
</organism>
<comment type="caution">
    <text evidence="3">The sequence shown here is derived from an EMBL/GenBank/DDBJ whole genome shotgun (WGS) entry which is preliminary data.</text>
</comment>
<keyword evidence="1" id="KW-1133">Transmembrane helix</keyword>
<protein>
    <recommendedName>
        <fullName evidence="5">Lipoprotein</fullName>
    </recommendedName>
</protein>
<dbReference type="OrthoDB" id="2338680at2759"/>
<accession>A0A8H3LAA5</accession>